<proteinExistence type="inferred from homology"/>
<evidence type="ECO:0000256" key="8">
    <source>
        <dbReference type="ARBA" id="ARBA00023098"/>
    </source>
</evidence>
<feature type="transmembrane region" description="Helical" evidence="10">
    <location>
        <begin position="423"/>
        <end position="446"/>
    </location>
</feature>
<evidence type="ECO:0000256" key="10">
    <source>
        <dbReference type="RuleBase" id="RU368065"/>
    </source>
</evidence>
<evidence type="ECO:0000313" key="11">
    <source>
        <dbReference type="EMBL" id="KAK2182552.1"/>
    </source>
</evidence>
<comment type="similarity">
    <text evidence="2 10">Belongs to the ARV1 family.</text>
</comment>
<dbReference type="Pfam" id="PF04161">
    <property type="entry name" value="Arv1"/>
    <property type="match status" value="2"/>
</dbReference>
<evidence type="ECO:0000256" key="2">
    <source>
        <dbReference type="ARBA" id="ARBA00009187"/>
    </source>
</evidence>
<keyword evidence="7 10" id="KW-0445">Lipid transport</keyword>
<keyword evidence="12" id="KW-1185">Reference proteome</keyword>
<comment type="subcellular location">
    <subcellularLocation>
        <location evidence="1 10">Endoplasmic reticulum membrane</location>
        <topology evidence="1 10">Multi-pass membrane protein</topology>
    </subcellularLocation>
</comment>
<dbReference type="PANTHER" id="PTHR14467">
    <property type="entry name" value="ARV1"/>
    <property type="match status" value="1"/>
</dbReference>
<accession>A0AAD9L481</accession>
<dbReference type="GO" id="GO:0006665">
    <property type="term" value="P:sphingolipid metabolic process"/>
    <property type="evidence" value="ECO:0007669"/>
    <property type="project" value="TreeGrafter"/>
</dbReference>
<dbReference type="EMBL" id="JAODUO010000348">
    <property type="protein sequence ID" value="KAK2182552.1"/>
    <property type="molecule type" value="Genomic_DNA"/>
</dbReference>
<evidence type="ECO:0000256" key="4">
    <source>
        <dbReference type="ARBA" id="ARBA00022692"/>
    </source>
</evidence>
<comment type="caution">
    <text evidence="11">The sequence shown here is derived from an EMBL/GenBank/DDBJ whole genome shotgun (WGS) entry which is preliminary data.</text>
</comment>
<keyword evidence="3 10" id="KW-0813">Transport</keyword>
<evidence type="ECO:0000256" key="9">
    <source>
        <dbReference type="ARBA" id="ARBA00023136"/>
    </source>
</evidence>
<evidence type="ECO:0000256" key="3">
    <source>
        <dbReference type="ARBA" id="ARBA00022448"/>
    </source>
</evidence>
<dbReference type="GO" id="GO:0032541">
    <property type="term" value="C:cortical endoplasmic reticulum"/>
    <property type="evidence" value="ECO:0007669"/>
    <property type="project" value="TreeGrafter"/>
</dbReference>
<keyword evidence="4 10" id="KW-0812">Transmembrane</keyword>
<evidence type="ECO:0000256" key="7">
    <source>
        <dbReference type="ARBA" id="ARBA00023055"/>
    </source>
</evidence>
<keyword evidence="5 10" id="KW-0256">Endoplasmic reticulum</keyword>
<name>A0AAD9L481_RIDPI</name>
<dbReference type="AlphaFoldDB" id="A0AAD9L481"/>
<dbReference type="GO" id="GO:0016125">
    <property type="term" value="P:sterol metabolic process"/>
    <property type="evidence" value="ECO:0007669"/>
    <property type="project" value="UniProtKB-UniRule"/>
</dbReference>
<keyword evidence="6 10" id="KW-1133">Transmembrane helix</keyword>
<comment type="function">
    <text evidence="10">Mediator of sterol homeostasis involved in sterol uptake, trafficking and distribution into membranes.</text>
</comment>
<keyword evidence="8 10" id="KW-0443">Lipid metabolism</keyword>
<evidence type="ECO:0000256" key="6">
    <source>
        <dbReference type="ARBA" id="ARBA00022989"/>
    </source>
</evidence>
<feature type="non-terminal residue" evidence="11">
    <location>
        <position position="1"/>
    </location>
</feature>
<reference evidence="11" key="1">
    <citation type="journal article" date="2023" name="Mol. Biol. Evol.">
        <title>Third-Generation Sequencing Reveals the Adaptive Role of the Epigenome in Three Deep-Sea Polychaetes.</title>
        <authorList>
            <person name="Perez M."/>
            <person name="Aroh O."/>
            <person name="Sun Y."/>
            <person name="Lan Y."/>
            <person name="Juniper S.K."/>
            <person name="Young C.R."/>
            <person name="Angers B."/>
            <person name="Qian P.Y."/>
        </authorList>
    </citation>
    <scope>NUCLEOTIDE SEQUENCE</scope>
    <source>
        <strain evidence="11">R07B-5</strain>
    </source>
</reference>
<evidence type="ECO:0000256" key="5">
    <source>
        <dbReference type="ARBA" id="ARBA00022824"/>
    </source>
</evidence>
<organism evidence="11 12">
    <name type="scientific">Ridgeia piscesae</name>
    <name type="common">Tubeworm</name>
    <dbReference type="NCBI Taxonomy" id="27915"/>
    <lineage>
        <taxon>Eukaryota</taxon>
        <taxon>Metazoa</taxon>
        <taxon>Spiralia</taxon>
        <taxon>Lophotrochozoa</taxon>
        <taxon>Annelida</taxon>
        <taxon>Polychaeta</taxon>
        <taxon>Sedentaria</taxon>
        <taxon>Canalipalpata</taxon>
        <taxon>Sabellida</taxon>
        <taxon>Siboglinidae</taxon>
        <taxon>Ridgeia</taxon>
    </lineage>
</organism>
<feature type="transmembrane region" description="Helical" evidence="10">
    <location>
        <begin position="458"/>
        <end position="480"/>
    </location>
</feature>
<protein>
    <recommendedName>
        <fullName evidence="10">Protein ARV</fullName>
    </recommendedName>
</protein>
<evidence type="ECO:0000313" key="12">
    <source>
        <dbReference type="Proteomes" id="UP001209878"/>
    </source>
</evidence>
<dbReference type="GO" id="GO:0032366">
    <property type="term" value="P:intracellular sterol transport"/>
    <property type="evidence" value="ECO:0007669"/>
    <property type="project" value="UniProtKB-UniRule"/>
</dbReference>
<gene>
    <name evidence="11" type="ORF">NP493_348g00039</name>
</gene>
<dbReference type="PANTHER" id="PTHR14467:SF0">
    <property type="entry name" value="PROTEIN ARV1"/>
    <property type="match status" value="1"/>
</dbReference>
<feature type="transmembrane region" description="Helical" evidence="10">
    <location>
        <begin position="486"/>
        <end position="506"/>
    </location>
</feature>
<dbReference type="GO" id="GO:0097036">
    <property type="term" value="P:regulation of plasma membrane sterol distribution"/>
    <property type="evidence" value="ECO:0007669"/>
    <property type="project" value="UniProtKB-UniRule"/>
</dbReference>
<dbReference type="Proteomes" id="UP001209878">
    <property type="component" value="Unassembled WGS sequence"/>
</dbReference>
<keyword evidence="9 10" id="KW-0472">Membrane</keyword>
<evidence type="ECO:0000256" key="1">
    <source>
        <dbReference type="ARBA" id="ARBA00004477"/>
    </source>
</evidence>
<sequence>PCQYRCIECGYEAVELYKDFKAGIIKISHCVSCHKVVDKYIEFDPVIIFLDALLHKPQAYRHLLFNDKFKAPGRLLLIFHCSGSRSTPTHLASVFVHCSGSGFRPFFLWPSSPSCLCLSTVQAPGRLLLIFLLCLSTVQAPGRLLLIFLLCLSTVQAPVDSCSSSCCVCPLFRLQVDSCSFSAVFVHCSGSGSTPAHLPAVFVHCSGSRSTPAHLPVVFVHCSGSRSTAAHLPPLFVHCSGSRLTPAHLPAVFVHCSGSRSTPHPPLAPVILFLLVFVHCSGDSCSFPAWSRSGSCPLIFLLCLSTVQAPGRLLLIFLLCLSTVQAPGRLLLIFLLCLSTVQAPGRLLLIFLLCLSTVQAPGRLLLILGIRLLCLSTVQAPGRLLLIFLLCDTYLKWESLQADRPHPQEYIFYATLEADFYKMFALAIIEWCSFCAVAVAGTKWLTSRNSTPHRVSTSLLVWSLVVSSFGKLLAIPAILWGQTHSAIYVILASVFIFTSNVSALKVLCPVGRLGAVVILGSAHLLQAIIGHQLFCWTSSHHMSNTSTPVIAYLSSVAR</sequence>
<dbReference type="GO" id="GO:0005789">
    <property type="term" value="C:endoplasmic reticulum membrane"/>
    <property type="evidence" value="ECO:0007669"/>
    <property type="project" value="UniProtKB-SubCell"/>
</dbReference>
<feature type="transmembrane region" description="Helical" evidence="10">
    <location>
        <begin position="513"/>
        <end position="534"/>
    </location>
</feature>
<dbReference type="InterPro" id="IPR007290">
    <property type="entry name" value="Arv1"/>
</dbReference>
<dbReference type="GO" id="GO:0005794">
    <property type="term" value="C:Golgi apparatus"/>
    <property type="evidence" value="ECO:0007669"/>
    <property type="project" value="TreeGrafter"/>
</dbReference>